<sequence>MSTSNFRIHPTIGFARVGNSSEYYLEPNTQAALPIPGDTTGNATGGLPVKAGTENDTITSSDLRDASGALKRQAARFKIYAYPAQASETYPMGVEGTEIRIGTQIDGKTVSNIVWTVHLANKKSNWYIIPEDLGIDNYKNGETPALRNDVAPFSSDINDPTRLRQLIIDPGPRTVQGASAAPVAFDQTTPSSSWVDGKGVVQWPNYPKSFPGDFFPNMDCPNGPIDTLGELQTDQYGRLIVTGGYGRACGMIDPNTNKPYELNSDIDNDGWFDDGSDGPVYAVLQFSDGSTQEVQGHAWVTATDPAYAPQTLNTVSLWDDIYDIWVRHLALQPSLFANGKFQTSYQPSFSDELFPIFRAAAMQMWNTNLSITGTTAHGAVDEIQPDTDPATTLLGGLGFIRDPNDASQLQNSRMMPLSLGDAGQSFLTLRKTQYFFLQQWDQKQYSQTGTVTLNAGEYLDKTMLVNCLGGRFSPGIDLTFIVRDPALYVQNWQTSGTGPFRIQPKPLDYSQAVAGQAFLTAGYTPNIQNNPLGDQQPIDTNPGSPGLEPGDASKFMALPWHTDYNSCATHQPDPLPQFNNTLYWSWPAQRPVAVYVAKDLSGSTSQLPAQRFSVRGEGTATNPFDPAQVGRYQQRIDMVDNWHKIGVVIQGNAIDASDGGPFSAKYYLEVQSQLDNGGDPVVPWPNTVSPSTNEKTDGKS</sequence>
<dbReference type="STRING" id="137658.SAMN05216186_11586"/>
<dbReference type="GO" id="GO:0031640">
    <property type="term" value="P:killing of cells of another organism"/>
    <property type="evidence" value="ECO:0007669"/>
    <property type="project" value="InterPro"/>
</dbReference>
<feature type="domain" description="L-lysine epsilon oxidase C-terminal" evidence="3">
    <location>
        <begin position="421"/>
        <end position="572"/>
    </location>
</feature>
<evidence type="ECO:0000259" key="2">
    <source>
        <dbReference type="Pfam" id="PF17990"/>
    </source>
</evidence>
<dbReference type="Pfam" id="PF18417">
    <property type="entry name" value="LodA_C"/>
    <property type="match status" value="1"/>
</dbReference>
<evidence type="ECO:0008006" key="6">
    <source>
        <dbReference type="Google" id="ProtNLM"/>
    </source>
</evidence>
<dbReference type="GO" id="GO:1900191">
    <property type="term" value="P:negative regulation of single-species biofilm formation"/>
    <property type="evidence" value="ECO:0007669"/>
    <property type="project" value="InterPro"/>
</dbReference>
<accession>A0A1G9HMK5</accession>
<dbReference type="InterPro" id="IPR041173">
    <property type="entry name" value="LodA_C"/>
</dbReference>
<organism evidence="4 5">
    <name type="scientific">Pseudomonas indica</name>
    <dbReference type="NCBI Taxonomy" id="137658"/>
    <lineage>
        <taxon>Bacteria</taxon>
        <taxon>Pseudomonadati</taxon>
        <taxon>Pseudomonadota</taxon>
        <taxon>Gammaproteobacteria</taxon>
        <taxon>Pseudomonadales</taxon>
        <taxon>Pseudomonadaceae</taxon>
        <taxon>Pseudomonas</taxon>
    </lineage>
</organism>
<reference evidence="4 5" key="1">
    <citation type="submission" date="2016-10" db="EMBL/GenBank/DDBJ databases">
        <authorList>
            <person name="de Groot N.N."/>
        </authorList>
    </citation>
    <scope>NUCLEOTIDE SEQUENCE [LARGE SCALE GENOMIC DNA]</scope>
    <source>
        <strain evidence="4 5">JCM 21544</strain>
    </source>
</reference>
<dbReference type="AlphaFoldDB" id="A0A1G9HMK5"/>
<evidence type="ECO:0000313" key="4">
    <source>
        <dbReference type="EMBL" id="SDL14211.1"/>
    </source>
</evidence>
<gene>
    <name evidence="4" type="ORF">SAMN05216186_11586</name>
</gene>
<dbReference type="Pfam" id="PF17990">
    <property type="entry name" value="LodA_N"/>
    <property type="match status" value="1"/>
</dbReference>
<dbReference type="RefSeq" id="WP_084336400.1">
    <property type="nucleotide sequence ID" value="NZ_FNFD01000015.1"/>
</dbReference>
<proteinExistence type="predicted"/>
<name>A0A1G9HMK5_9PSED</name>
<feature type="compositionally biased region" description="Polar residues" evidence="1">
    <location>
        <begin position="525"/>
        <end position="543"/>
    </location>
</feature>
<evidence type="ECO:0000256" key="1">
    <source>
        <dbReference type="SAM" id="MobiDB-lite"/>
    </source>
</evidence>
<protein>
    <recommendedName>
        <fullName evidence="6">L-lysine 6-oxidase</fullName>
    </recommendedName>
</protein>
<dbReference type="GO" id="GO:0033736">
    <property type="term" value="F:L-lysine 6-oxidase activity"/>
    <property type="evidence" value="ECO:0007669"/>
    <property type="project" value="InterPro"/>
</dbReference>
<dbReference type="Proteomes" id="UP000198706">
    <property type="component" value="Unassembled WGS sequence"/>
</dbReference>
<dbReference type="InterPro" id="IPR033797">
    <property type="entry name" value="LodA"/>
</dbReference>
<feature type="region of interest" description="Disordered" evidence="1">
    <location>
        <begin position="676"/>
        <end position="700"/>
    </location>
</feature>
<evidence type="ECO:0000313" key="5">
    <source>
        <dbReference type="Proteomes" id="UP000198706"/>
    </source>
</evidence>
<feature type="domain" description="L-Lysine epsilon oxidase N-terminal" evidence="2">
    <location>
        <begin position="9"/>
        <end position="300"/>
    </location>
</feature>
<dbReference type="CDD" id="cd14732">
    <property type="entry name" value="LodA"/>
    <property type="match status" value="1"/>
</dbReference>
<dbReference type="InterPro" id="IPR041168">
    <property type="entry name" value="LodA_N"/>
</dbReference>
<dbReference type="EMBL" id="FNFD01000015">
    <property type="protein sequence ID" value="SDL14211.1"/>
    <property type="molecule type" value="Genomic_DNA"/>
</dbReference>
<evidence type="ECO:0000259" key="3">
    <source>
        <dbReference type="Pfam" id="PF18417"/>
    </source>
</evidence>
<keyword evidence="5" id="KW-1185">Reference proteome</keyword>
<feature type="region of interest" description="Disordered" evidence="1">
    <location>
        <begin position="525"/>
        <end position="551"/>
    </location>
</feature>